<evidence type="ECO:0000313" key="13">
    <source>
        <dbReference type="Proteomes" id="UP000006908"/>
    </source>
</evidence>
<keyword evidence="7" id="KW-0626">Porin</keyword>
<dbReference type="CDD" id="cd00342">
    <property type="entry name" value="gram_neg_porins"/>
    <property type="match status" value="1"/>
</dbReference>
<dbReference type="Proteomes" id="UP000006908">
    <property type="component" value="Chromosome"/>
</dbReference>
<organism evidence="12 13">
    <name type="scientific">Gallibacterium anatis (strain UMN179)</name>
    <name type="common">Pasteurella anatis</name>
    <dbReference type="NCBI Taxonomy" id="1005058"/>
    <lineage>
        <taxon>Bacteria</taxon>
        <taxon>Pseudomonadati</taxon>
        <taxon>Pseudomonadota</taxon>
        <taxon>Gammaproteobacteria</taxon>
        <taxon>Pasteurellales</taxon>
        <taxon>Pasteurellaceae</taxon>
        <taxon>Gallibacterium</taxon>
    </lineage>
</organism>
<keyword evidence="3" id="KW-1134">Transmembrane beta strand</keyword>
<accession>F4HF96</accession>
<dbReference type="InterPro" id="IPR002299">
    <property type="entry name" value="Porin_Neis"/>
</dbReference>
<dbReference type="GO" id="GO:0009279">
    <property type="term" value="C:cell outer membrane"/>
    <property type="evidence" value="ECO:0007669"/>
    <property type="project" value="UniProtKB-SubCell"/>
</dbReference>
<dbReference type="GO" id="GO:0006811">
    <property type="term" value="P:monoatomic ion transport"/>
    <property type="evidence" value="ECO:0007669"/>
    <property type="project" value="UniProtKB-KW"/>
</dbReference>
<dbReference type="STRING" id="1005058.UMN179_02166"/>
<keyword evidence="2" id="KW-0813">Transport</keyword>
<dbReference type="Gene3D" id="2.40.160.10">
    <property type="entry name" value="Porin"/>
    <property type="match status" value="1"/>
</dbReference>
<protein>
    <submittedName>
        <fullName evidence="12">Outer membrane phosphoporin protein E</fullName>
    </submittedName>
</protein>
<dbReference type="HOGENOM" id="CLU_058202_1_1_6"/>
<proteinExistence type="predicted"/>
<evidence type="ECO:0000256" key="5">
    <source>
        <dbReference type="ARBA" id="ARBA00022729"/>
    </source>
</evidence>
<dbReference type="InterPro" id="IPR050298">
    <property type="entry name" value="Gram-neg_bact_OMP"/>
</dbReference>
<dbReference type="AlphaFoldDB" id="F4HF96"/>
<evidence type="ECO:0000256" key="1">
    <source>
        <dbReference type="ARBA" id="ARBA00004571"/>
    </source>
</evidence>
<keyword evidence="6" id="KW-0406">Ion transport</keyword>
<dbReference type="Pfam" id="PF13609">
    <property type="entry name" value="Porin_4"/>
    <property type="match status" value="1"/>
</dbReference>
<dbReference type="InterPro" id="IPR023614">
    <property type="entry name" value="Porin_dom_sf"/>
</dbReference>
<dbReference type="PRINTS" id="PR00184">
    <property type="entry name" value="NEISSPPORIN"/>
</dbReference>
<gene>
    <name evidence="12" type="ordered locus">UMN179_02166</name>
</gene>
<evidence type="ECO:0000256" key="8">
    <source>
        <dbReference type="ARBA" id="ARBA00023136"/>
    </source>
</evidence>
<sequence length="381" mass="41683">MKKTLVALAVAAVAATSANAAVVYNQDGTKVEVGGSLRLLMTQYKGERTDLKNKGSRVIFKGTQDLGDGFSALGNVEIRFEDDGDGKFGKVQTKRLYAGFAKDGIGQLTFGRQLSNLDDSGLSDYTYNLGGVNQTQTSGEKVARFRSASFAGLELGLDYFFGDKDKANDGNKSGYGASLFYTLALAENTTLKFNAGYSQLKFKKGSVTLGQEKVKVVGTDEDGDSTDVTVLKDIKVNFNEHKQRAFIVGTELASGPFAIAVDYSQVKATDNVNVVAYHSNSDSSIRPELYNRIRTLEVGLKYNYSDNGKVYGEYIWGKGNSHNDDEICKLNEFILGVDYKLHKNVVTYLEGSTAKLKKEHKGEEYSSERDNKVGVGLRVFF</sequence>
<evidence type="ECO:0000256" key="6">
    <source>
        <dbReference type="ARBA" id="ARBA00023065"/>
    </source>
</evidence>
<keyword evidence="4" id="KW-0812">Transmembrane</keyword>
<keyword evidence="8" id="KW-0472">Membrane</keyword>
<feature type="domain" description="Porin" evidence="11">
    <location>
        <begin position="7"/>
        <end position="355"/>
    </location>
</feature>
<evidence type="ECO:0000256" key="9">
    <source>
        <dbReference type="ARBA" id="ARBA00023237"/>
    </source>
</evidence>
<feature type="chain" id="PRO_5003314853" evidence="10">
    <location>
        <begin position="21"/>
        <end position="381"/>
    </location>
</feature>
<name>F4HF96_GALAU</name>
<evidence type="ECO:0000256" key="2">
    <source>
        <dbReference type="ARBA" id="ARBA00022448"/>
    </source>
</evidence>
<dbReference type="GO" id="GO:0046930">
    <property type="term" value="C:pore complex"/>
    <property type="evidence" value="ECO:0007669"/>
    <property type="project" value="UniProtKB-KW"/>
</dbReference>
<dbReference type="GO" id="GO:0015288">
    <property type="term" value="F:porin activity"/>
    <property type="evidence" value="ECO:0007669"/>
    <property type="project" value="UniProtKB-KW"/>
</dbReference>
<dbReference type="InterPro" id="IPR033900">
    <property type="entry name" value="Gram_neg_porin_domain"/>
</dbReference>
<evidence type="ECO:0000259" key="11">
    <source>
        <dbReference type="Pfam" id="PF13609"/>
    </source>
</evidence>
<evidence type="ECO:0000313" key="12">
    <source>
        <dbReference type="EMBL" id="AEC18179.1"/>
    </source>
</evidence>
<dbReference type="EMBL" id="CP002667">
    <property type="protein sequence ID" value="AEC18179.1"/>
    <property type="molecule type" value="Genomic_DNA"/>
</dbReference>
<reference evidence="12 13" key="1">
    <citation type="journal article" date="2011" name="J. Bacteriol.">
        <title>Complete genome sequence of Gallibacterium anatis strain UMN179, isolated from a laying hen with peritonitis.</title>
        <authorList>
            <person name="Johnson T.J."/>
            <person name="Fernandez-Alarcon C."/>
            <person name="Bojesen A.M."/>
            <person name="Nolan L.K."/>
            <person name="Trampel D.W."/>
            <person name="Seemann T."/>
        </authorList>
    </citation>
    <scope>NUCLEOTIDE SEQUENCE [LARGE SCALE GENOMIC DNA]</scope>
    <source>
        <strain evidence="12 13">UMN179</strain>
    </source>
</reference>
<dbReference type="RefSeq" id="WP_013746936.1">
    <property type="nucleotide sequence ID" value="NC_015460.1"/>
</dbReference>
<dbReference type="KEGG" id="gan:UMN179_02166"/>
<dbReference type="eggNOG" id="COG3203">
    <property type="taxonomic scope" value="Bacteria"/>
</dbReference>
<feature type="signal peptide" evidence="10">
    <location>
        <begin position="1"/>
        <end position="20"/>
    </location>
</feature>
<keyword evidence="9" id="KW-0998">Cell outer membrane</keyword>
<dbReference type="PANTHER" id="PTHR34501">
    <property type="entry name" value="PROTEIN YDDL-RELATED"/>
    <property type="match status" value="1"/>
</dbReference>
<comment type="subcellular location">
    <subcellularLocation>
        <location evidence="1">Cell outer membrane</location>
        <topology evidence="1">Multi-pass membrane protein</topology>
    </subcellularLocation>
</comment>
<evidence type="ECO:0000256" key="10">
    <source>
        <dbReference type="SAM" id="SignalP"/>
    </source>
</evidence>
<dbReference type="SUPFAM" id="SSF56935">
    <property type="entry name" value="Porins"/>
    <property type="match status" value="1"/>
</dbReference>
<keyword evidence="5 10" id="KW-0732">Signal</keyword>
<evidence type="ECO:0000256" key="4">
    <source>
        <dbReference type="ARBA" id="ARBA00022692"/>
    </source>
</evidence>
<evidence type="ECO:0000256" key="7">
    <source>
        <dbReference type="ARBA" id="ARBA00023114"/>
    </source>
</evidence>
<dbReference type="PANTHER" id="PTHR34501:SF2">
    <property type="entry name" value="OUTER MEMBRANE PORIN F-RELATED"/>
    <property type="match status" value="1"/>
</dbReference>
<evidence type="ECO:0000256" key="3">
    <source>
        <dbReference type="ARBA" id="ARBA00022452"/>
    </source>
</evidence>